<keyword evidence="1" id="KW-0802">TPR repeat</keyword>
<dbReference type="SUPFAM" id="SSF81901">
    <property type="entry name" value="HCP-like"/>
    <property type="match status" value="1"/>
</dbReference>
<dbReference type="InterPro" id="IPR019734">
    <property type="entry name" value="TPR_rpt"/>
</dbReference>
<evidence type="ECO:0000313" key="3">
    <source>
        <dbReference type="Proteomes" id="UP000294830"/>
    </source>
</evidence>
<evidence type="ECO:0000313" key="2">
    <source>
        <dbReference type="EMBL" id="TCN72158.1"/>
    </source>
</evidence>
<dbReference type="PROSITE" id="PS50005">
    <property type="entry name" value="TPR"/>
    <property type="match status" value="1"/>
</dbReference>
<sequence length="567" mass="65397">MMKKQILFIVAVSFCITSCSSSYNSMKSLSKNAKLMSDMNYYEGVKQYYGGSADNAIRFLNKAVSLNKENDAAYFILSQIYQGKNKRVEALKNAELAYTYSPDNKDYGLNYAQSLQRLNRLDSALTVYNQFITKDSSNTDLLLNMSLIYGVKGDMVRSIKLYDEFSTKYGSNETILENKQKLYLQLNQLDSAISVGTKLVELFPENPRHLTILADIYANKGNDSLAIDYNLKALELVPTYPLAQIGLSDAYRREARYTDYFRTLNRIFGNDEIKNSDKVAYFNQFLENKQFYQVFYPNIDTLINSFIATYPKDTSIYPIYADHLAKMGKLTDLNSFLKTKLDSGSRDSSLFFKFIELNLYTKRYDTTSFYASKAIAYYPKLVKLYLYKSYALFQRKDFDSTILVLKTALPYVNSDSVKVDILSMIGDSYHSLKNDKQAFAYYDEALSINPNNIQVLNNYSYYLSLIDKDLKKALKMINVVLKKEPNNSTYLDTKAWLLYKLGKYEEAKTVMRQALIYGGNESDTILEHYGDILLKLNEVETAKLYWQMSYDRGNRSDEIVKKLNIKQ</sequence>
<accession>A0A4R2ESE4</accession>
<dbReference type="Pfam" id="PF13181">
    <property type="entry name" value="TPR_8"/>
    <property type="match status" value="1"/>
</dbReference>
<keyword evidence="3" id="KW-1185">Reference proteome</keyword>
<dbReference type="AlphaFoldDB" id="A0A4R2ESE4"/>
<organism evidence="2 3">
    <name type="scientific">Acetobacteroides hydrogenigenes</name>
    <dbReference type="NCBI Taxonomy" id="979970"/>
    <lineage>
        <taxon>Bacteria</taxon>
        <taxon>Pseudomonadati</taxon>
        <taxon>Bacteroidota</taxon>
        <taxon>Bacteroidia</taxon>
        <taxon>Bacteroidales</taxon>
        <taxon>Rikenellaceae</taxon>
        <taxon>Acetobacteroides</taxon>
    </lineage>
</organism>
<protein>
    <submittedName>
        <fullName evidence="2">Tetratricopeptide repeat protein</fullName>
    </submittedName>
</protein>
<dbReference type="InterPro" id="IPR011990">
    <property type="entry name" value="TPR-like_helical_dom_sf"/>
</dbReference>
<name>A0A4R2ESE4_9BACT</name>
<comment type="caution">
    <text evidence="2">The sequence shown here is derived from an EMBL/GenBank/DDBJ whole genome shotgun (WGS) entry which is preliminary data.</text>
</comment>
<proteinExistence type="predicted"/>
<dbReference type="Pfam" id="PF13432">
    <property type="entry name" value="TPR_16"/>
    <property type="match status" value="2"/>
</dbReference>
<dbReference type="EMBL" id="SLWB01000002">
    <property type="protein sequence ID" value="TCN72158.1"/>
    <property type="molecule type" value="Genomic_DNA"/>
</dbReference>
<dbReference type="Proteomes" id="UP000294830">
    <property type="component" value="Unassembled WGS sequence"/>
</dbReference>
<dbReference type="PANTHER" id="PTHR12558:SF33">
    <property type="entry name" value="BLL7664 PROTEIN"/>
    <property type="match status" value="1"/>
</dbReference>
<dbReference type="Gene3D" id="1.25.40.10">
    <property type="entry name" value="Tetratricopeptide repeat domain"/>
    <property type="match status" value="3"/>
</dbReference>
<gene>
    <name evidence="2" type="ORF">CLV25_102121</name>
</gene>
<dbReference type="SMART" id="SM00028">
    <property type="entry name" value="TPR"/>
    <property type="match status" value="7"/>
</dbReference>
<feature type="repeat" description="TPR" evidence="1">
    <location>
        <begin position="419"/>
        <end position="452"/>
    </location>
</feature>
<dbReference type="SUPFAM" id="SSF48452">
    <property type="entry name" value="TPR-like"/>
    <property type="match status" value="1"/>
</dbReference>
<dbReference type="PANTHER" id="PTHR12558">
    <property type="entry name" value="CELL DIVISION CYCLE 16,23,27"/>
    <property type="match status" value="1"/>
</dbReference>
<dbReference type="OrthoDB" id="9814220at2"/>
<reference evidence="2 3" key="1">
    <citation type="submission" date="2019-03" db="EMBL/GenBank/DDBJ databases">
        <title>Genomic Encyclopedia of Archaeal and Bacterial Type Strains, Phase II (KMG-II): from individual species to whole genera.</title>
        <authorList>
            <person name="Goeker M."/>
        </authorList>
    </citation>
    <scope>NUCLEOTIDE SEQUENCE [LARGE SCALE GENOMIC DNA]</scope>
    <source>
        <strain evidence="2 3">RL-C</strain>
    </source>
</reference>
<evidence type="ECO:0000256" key="1">
    <source>
        <dbReference type="PROSITE-ProRule" id="PRU00339"/>
    </source>
</evidence>